<evidence type="ECO:0000256" key="1">
    <source>
        <dbReference type="SAM" id="MobiDB-lite"/>
    </source>
</evidence>
<dbReference type="EMBL" id="JAVREO010000012">
    <property type="protein sequence ID" value="MDT0268605.1"/>
    <property type="molecule type" value="Genomic_DNA"/>
</dbReference>
<dbReference type="InterPro" id="IPR042197">
    <property type="entry name" value="Apaf_helical"/>
</dbReference>
<protein>
    <submittedName>
        <fullName evidence="3">NB-ARC domain-containing protein</fullName>
    </submittedName>
</protein>
<dbReference type="RefSeq" id="WP_311668696.1">
    <property type="nucleotide sequence ID" value="NZ_JAVREO010000012.1"/>
</dbReference>
<evidence type="ECO:0000313" key="3">
    <source>
        <dbReference type="EMBL" id="MDT0268605.1"/>
    </source>
</evidence>
<dbReference type="Pfam" id="PF13401">
    <property type="entry name" value="AAA_22"/>
    <property type="match status" value="1"/>
</dbReference>
<sequence>MLRRPTLPRAELVAAFVRACGCPLRNVNAWLASHHRLARRRGPSRPPHPDPAAAEPTPPAPPTGRPLPRAVIPSQLPLTPGAFTGREAELRALDRATTGADRVALVVVTGLPGIGKTSFALRYAHQFADRYGDGHLYLDLRGHAPDPTLTPIEALERLARGLGAEAGRTRTTVEEAAARYRSLLADRKVLLLLDNAASAEQVRPLLPGAAHSLTLVTSRRRLSGLLAGEGAHRIRLGVLPAEDARRLLARLLGARRVDAAPEQTAALIDACAGLPLALRIAATQLADEPWRPLQDYVAELREHGLAVLALDDERHTVSAVFDLSYRQLAPGARRIFRLLGLAPDRDLTMDALAALNGTTPTTTRTLVRALTDAHLLDEHAPGRYHLHDLLRQYARHLAETEDPTDARAEALDRLTAWHHRATTAAA</sequence>
<dbReference type="InterPro" id="IPR027417">
    <property type="entry name" value="P-loop_NTPase"/>
</dbReference>
<dbReference type="Gene3D" id="1.10.8.430">
    <property type="entry name" value="Helical domain of apoptotic protease-activating factors"/>
    <property type="match status" value="1"/>
</dbReference>
<accession>A0ABU2JUD8</accession>
<comment type="caution">
    <text evidence="3">The sequence shown here is derived from an EMBL/GenBank/DDBJ whole genome shotgun (WGS) entry which is preliminary data.</text>
</comment>
<feature type="domain" description="ORC1/DEAH AAA+ ATPase" evidence="2">
    <location>
        <begin position="105"/>
        <end position="198"/>
    </location>
</feature>
<proteinExistence type="predicted"/>
<dbReference type="InterPro" id="IPR036390">
    <property type="entry name" value="WH_DNA-bd_sf"/>
</dbReference>
<feature type="compositionally biased region" description="Pro residues" evidence="1">
    <location>
        <begin position="44"/>
        <end position="65"/>
    </location>
</feature>
<reference evidence="4" key="1">
    <citation type="submission" date="2023-07" db="EMBL/GenBank/DDBJ databases">
        <title>30 novel species of actinomycetes from the DSMZ collection.</title>
        <authorList>
            <person name="Nouioui I."/>
        </authorList>
    </citation>
    <scope>NUCLEOTIDE SEQUENCE [LARGE SCALE GENOMIC DNA]</scope>
    <source>
        <strain evidence="4">DSM 44915</strain>
    </source>
</reference>
<dbReference type="Gene3D" id="3.40.50.300">
    <property type="entry name" value="P-loop containing nucleotide triphosphate hydrolases"/>
    <property type="match status" value="1"/>
</dbReference>
<dbReference type="SUPFAM" id="SSF46785">
    <property type="entry name" value="Winged helix' DNA-binding domain"/>
    <property type="match status" value="1"/>
</dbReference>
<feature type="region of interest" description="Disordered" evidence="1">
    <location>
        <begin position="38"/>
        <end position="80"/>
    </location>
</feature>
<dbReference type="Proteomes" id="UP001183410">
    <property type="component" value="Unassembled WGS sequence"/>
</dbReference>
<gene>
    <name evidence="3" type="ORF">RM844_20165</name>
</gene>
<dbReference type="InterPro" id="IPR049945">
    <property type="entry name" value="AAA_22"/>
</dbReference>
<evidence type="ECO:0000313" key="4">
    <source>
        <dbReference type="Proteomes" id="UP001183410"/>
    </source>
</evidence>
<dbReference type="PRINTS" id="PR00364">
    <property type="entry name" value="DISEASERSIST"/>
</dbReference>
<evidence type="ECO:0000259" key="2">
    <source>
        <dbReference type="Pfam" id="PF13401"/>
    </source>
</evidence>
<dbReference type="PANTHER" id="PTHR47691">
    <property type="entry name" value="REGULATOR-RELATED"/>
    <property type="match status" value="1"/>
</dbReference>
<dbReference type="PANTHER" id="PTHR47691:SF3">
    <property type="entry name" value="HTH-TYPE TRANSCRIPTIONAL REGULATOR RV0890C-RELATED"/>
    <property type="match status" value="1"/>
</dbReference>
<name>A0ABU2JUD8_9ACTN</name>
<keyword evidence="4" id="KW-1185">Reference proteome</keyword>
<dbReference type="SUPFAM" id="SSF52540">
    <property type="entry name" value="P-loop containing nucleoside triphosphate hydrolases"/>
    <property type="match status" value="1"/>
</dbReference>
<organism evidence="3 4">
    <name type="scientific">Streptomyces chisholmiae</name>
    <dbReference type="NCBI Taxonomy" id="3075540"/>
    <lineage>
        <taxon>Bacteria</taxon>
        <taxon>Bacillati</taxon>
        <taxon>Actinomycetota</taxon>
        <taxon>Actinomycetes</taxon>
        <taxon>Kitasatosporales</taxon>
        <taxon>Streptomycetaceae</taxon>
        <taxon>Streptomyces</taxon>
    </lineage>
</organism>